<proteinExistence type="predicted"/>
<evidence type="ECO:0008006" key="4">
    <source>
        <dbReference type="Google" id="ProtNLM"/>
    </source>
</evidence>
<dbReference type="Proteomes" id="UP001422759">
    <property type="component" value="Unassembled WGS sequence"/>
</dbReference>
<keyword evidence="3" id="KW-1185">Reference proteome</keyword>
<name>A0ABN2ZWD0_9ACTN</name>
<evidence type="ECO:0000313" key="2">
    <source>
        <dbReference type="EMBL" id="GAA2148948.1"/>
    </source>
</evidence>
<organism evidence="2 3">
    <name type="scientific">Kitasatospora kazusensis</name>
    <dbReference type="NCBI Taxonomy" id="407974"/>
    <lineage>
        <taxon>Bacteria</taxon>
        <taxon>Bacillati</taxon>
        <taxon>Actinomycetota</taxon>
        <taxon>Actinomycetes</taxon>
        <taxon>Kitasatosporales</taxon>
        <taxon>Streptomycetaceae</taxon>
        <taxon>Kitasatospora</taxon>
    </lineage>
</organism>
<evidence type="ECO:0000256" key="1">
    <source>
        <dbReference type="SAM" id="MobiDB-lite"/>
    </source>
</evidence>
<feature type="compositionally biased region" description="Pro residues" evidence="1">
    <location>
        <begin position="161"/>
        <end position="173"/>
    </location>
</feature>
<sequence>MTTGVPLTASVLADAATPDLPPPAPPAEDVDRFVALSVPLTGFDTFELYGTGMAECYLRATVEQLGEQAYRQFQGALAAVGLDPAQLTDPVDRDIARAVTHLWYLGIWPPLSADVHAELRRQMANTAFTVAPEAYVQGLVWQTFHGHPQGAKAPGFGTWAVPPPGEPELPPSAAPSGGPGHQPGGAA</sequence>
<reference evidence="2 3" key="1">
    <citation type="journal article" date="2019" name="Int. J. Syst. Evol. Microbiol.">
        <title>The Global Catalogue of Microorganisms (GCM) 10K type strain sequencing project: providing services to taxonomists for standard genome sequencing and annotation.</title>
        <authorList>
            <consortium name="The Broad Institute Genomics Platform"/>
            <consortium name="The Broad Institute Genome Sequencing Center for Infectious Disease"/>
            <person name="Wu L."/>
            <person name="Ma J."/>
        </authorList>
    </citation>
    <scope>NUCLEOTIDE SEQUENCE [LARGE SCALE GENOMIC DNA]</scope>
    <source>
        <strain evidence="2 3">JCM 14560</strain>
    </source>
</reference>
<feature type="region of interest" description="Disordered" evidence="1">
    <location>
        <begin position="156"/>
        <end position="187"/>
    </location>
</feature>
<gene>
    <name evidence="2" type="ORF">GCM10009760_41610</name>
</gene>
<dbReference type="RefSeq" id="WP_344467252.1">
    <property type="nucleotide sequence ID" value="NZ_BAAANT010000025.1"/>
</dbReference>
<comment type="caution">
    <text evidence="2">The sequence shown here is derived from an EMBL/GenBank/DDBJ whole genome shotgun (WGS) entry which is preliminary data.</text>
</comment>
<accession>A0ABN2ZWD0</accession>
<evidence type="ECO:0000313" key="3">
    <source>
        <dbReference type="Proteomes" id="UP001422759"/>
    </source>
</evidence>
<feature type="compositionally biased region" description="Gly residues" evidence="1">
    <location>
        <begin position="177"/>
        <end position="187"/>
    </location>
</feature>
<dbReference type="EMBL" id="BAAANT010000025">
    <property type="protein sequence ID" value="GAA2148948.1"/>
    <property type="molecule type" value="Genomic_DNA"/>
</dbReference>
<protein>
    <recommendedName>
        <fullName evidence="4">Gluconate 2-dehydrogenase subunit 3 family protein</fullName>
    </recommendedName>
</protein>